<evidence type="ECO:0000313" key="8">
    <source>
        <dbReference type="Proteomes" id="UP000266506"/>
    </source>
</evidence>
<feature type="transmembrane region" description="Helical" evidence="5">
    <location>
        <begin position="131"/>
        <end position="151"/>
    </location>
</feature>
<evidence type="ECO:0000256" key="3">
    <source>
        <dbReference type="ARBA" id="ARBA00022989"/>
    </source>
</evidence>
<dbReference type="GO" id="GO:0016020">
    <property type="term" value="C:membrane"/>
    <property type="evidence" value="ECO:0007669"/>
    <property type="project" value="UniProtKB-SubCell"/>
</dbReference>
<evidence type="ECO:0000313" key="7">
    <source>
        <dbReference type="EMBL" id="RIA77711.1"/>
    </source>
</evidence>
<dbReference type="Proteomes" id="UP000266506">
    <property type="component" value="Unassembled WGS sequence"/>
</dbReference>
<feature type="transmembrane region" description="Helical" evidence="5">
    <location>
        <begin position="350"/>
        <end position="371"/>
    </location>
</feature>
<accession>A0A397S4T5</accession>
<dbReference type="Pfam" id="PF00999">
    <property type="entry name" value="Na_H_Exchanger"/>
    <property type="match status" value="1"/>
</dbReference>
<reference evidence="7 8" key="1">
    <citation type="submission" date="2018-08" db="EMBL/GenBank/DDBJ databases">
        <title>Genomic Encyclopedia of Archaeal and Bacterial Type Strains, Phase II (KMG-II): from individual species to whole genera.</title>
        <authorList>
            <person name="Goeker M."/>
        </authorList>
    </citation>
    <scope>NUCLEOTIDE SEQUENCE [LARGE SCALE GENOMIC DNA]</scope>
    <source>
        <strain evidence="7 8">ATCC 27112</strain>
    </source>
</reference>
<comment type="subcellular location">
    <subcellularLocation>
        <location evidence="1">Membrane</location>
        <topology evidence="1">Multi-pass membrane protein</topology>
    </subcellularLocation>
</comment>
<dbReference type="GO" id="GO:0015297">
    <property type="term" value="F:antiporter activity"/>
    <property type="evidence" value="ECO:0007669"/>
    <property type="project" value="InterPro"/>
</dbReference>
<evidence type="ECO:0000256" key="2">
    <source>
        <dbReference type="ARBA" id="ARBA00022692"/>
    </source>
</evidence>
<keyword evidence="4 5" id="KW-0472">Membrane</keyword>
<organism evidence="7 8">
    <name type="scientific">Anaeroplasma bactoclasticum</name>
    <dbReference type="NCBI Taxonomy" id="2088"/>
    <lineage>
        <taxon>Bacteria</taxon>
        <taxon>Bacillati</taxon>
        <taxon>Mycoplasmatota</taxon>
        <taxon>Mollicutes</taxon>
        <taxon>Anaeroplasmatales</taxon>
        <taxon>Anaeroplasmataceae</taxon>
        <taxon>Anaeroplasma</taxon>
    </lineage>
</organism>
<feature type="domain" description="Cation/H+ exchanger transmembrane" evidence="6">
    <location>
        <begin position="31"/>
        <end position="390"/>
    </location>
</feature>
<feature type="transmembrane region" description="Helical" evidence="5">
    <location>
        <begin position="236"/>
        <end position="269"/>
    </location>
</feature>
<feature type="transmembrane region" description="Helical" evidence="5">
    <location>
        <begin position="163"/>
        <end position="185"/>
    </location>
</feature>
<keyword evidence="2 5" id="KW-0812">Transmembrane</keyword>
<proteinExistence type="predicted"/>
<evidence type="ECO:0000256" key="5">
    <source>
        <dbReference type="SAM" id="Phobius"/>
    </source>
</evidence>
<dbReference type="PANTHER" id="PTHR43021:SF2">
    <property type="entry name" value="CATION_H+ EXCHANGER DOMAIN-CONTAINING PROTEIN"/>
    <property type="match status" value="1"/>
</dbReference>
<dbReference type="EMBL" id="QXEV01000007">
    <property type="protein sequence ID" value="RIA77711.1"/>
    <property type="molecule type" value="Genomic_DNA"/>
</dbReference>
<feature type="transmembrane region" description="Helical" evidence="5">
    <location>
        <begin position="45"/>
        <end position="67"/>
    </location>
</feature>
<sequence>MILSFADYLSSMDSPVPRIIISIALMLFFGFALTRVTKLLRLPNVTAYIIAGILMGPFCFDLVPTTVVKGLDFISEIALAFIAFSTGEFFRLDVLKKSGSKTVIITIFEALLASILVFILTFFILQLSLPFSLVLSALASATAPASTMMTIKQTGAKGDFVNTLLQVVALDDIVCLVIYSIAIAVAKTSLAGSGSIDVWEIIKKVLYTIGAMGLGGFFGFLLKLLMPKRRTTDNRLIIGIAMIFAFCGICALLDVSPLLGCMAMGMVYINLTNDDKFFKQMNYFSPPILLIFFVRSGLNFQLDRLFEASTLGAVPLIVVGVLYFCVRILGKYSGAFLGCAVVKKEKKVRNYLGLALIPQAGVAIGLAASGARELGGTMGMELETIILASSVLYELIGPACAKLSLYLSKSYSTNLDDLVEVKEVTEDGKKKTELDLLIERIQNIQGALPEH</sequence>
<name>A0A397S4T5_9MOLU</name>
<dbReference type="GO" id="GO:1902600">
    <property type="term" value="P:proton transmembrane transport"/>
    <property type="evidence" value="ECO:0007669"/>
    <property type="project" value="InterPro"/>
</dbReference>
<feature type="transmembrane region" description="Helical" evidence="5">
    <location>
        <begin position="15"/>
        <end position="33"/>
    </location>
</feature>
<dbReference type="Gene3D" id="1.20.1530.20">
    <property type="match status" value="1"/>
</dbReference>
<dbReference type="PANTHER" id="PTHR43021">
    <property type="entry name" value="NA(+)/H(+) ANTIPORTER-RELATED"/>
    <property type="match status" value="1"/>
</dbReference>
<keyword evidence="8" id="KW-1185">Reference proteome</keyword>
<feature type="transmembrane region" description="Helical" evidence="5">
    <location>
        <begin position="73"/>
        <end position="90"/>
    </location>
</feature>
<evidence type="ECO:0000256" key="1">
    <source>
        <dbReference type="ARBA" id="ARBA00004141"/>
    </source>
</evidence>
<feature type="transmembrane region" description="Helical" evidence="5">
    <location>
        <begin position="310"/>
        <end position="330"/>
    </location>
</feature>
<dbReference type="AlphaFoldDB" id="A0A397S4T5"/>
<feature type="transmembrane region" description="Helical" evidence="5">
    <location>
        <begin position="102"/>
        <end position="125"/>
    </location>
</feature>
<feature type="transmembrane region" description="Helical" evidence="5">
    <location>
        <begin position="205"/>
        <end position="224"/>
    </location>
</feature>
<dbReference type="InterPro" id="IPR038770">
    <property type="entry name" value="Na+/solute_symporter_sf"/>
</dbReference>
<comment type="caution">
    <text evidence="7">The sequence shown here is derived from an EMBL/GenBank/DDBJ whole genome shotgun (WGS) entry which is preliminary data.</text>
</comment>
<dbReference type="RefSeq" id="WP_211321033.1">
    <property type="nucleotide sequence ID" value="NZ_QXEV01000007.1"/>
</dbReference>
<evidence type="ECO:0000259" key="6">
    <source>
        <dbReference type="Pfam" id="PF00999"/>
    </source>
</evidence>
<dbReference type="InParanoid" id="A0A397S4T5"/>
<evidence type="ECO:0000256" key="4">
    <source>
        <dbReference type="ARBA" id="ARBA00023136"/>
    </source>
</evidence>
<gene>
    <name evidence="7" type="ORF">EI71_00864</name>
</gene>
<dbReference type="InterPro" id="IPR006153">
    <property type="entry name" value="Cation/H_exchanger_TM"/>
</dbReference>
<keyword evidence="3 5" id="KW-1133">Transmembrane helix</keyword>
<protein>
    <submittedName>
        <fullName evidence="7">Kef-type K+ transport system membrane component KefB</fullName>
    </submittedName>
</protein>